<feature type="compositionally biased region" description="Basic and acidic residues" evidence="1">
    <location>
        <begin position="65"/>
        <end position="75"/>
    </location>
</feature>
<feature type="domain" description="CT398-like coiled coil hairpin" evidence="3">
    <location>
        <begin position="10"/>
        <end position="186"/>
    </location>
</feature>
<feature type="domain" description="C4-type zinc ribbon" evidence="2">
    <location>
        <begin position="202"/>
        <end position="233"/>
    </location>
</feature>
<evidence type="ECO:0000256" key="1">
    <source>
        <dbReference type="SAM" id="MobiDB-lite"/>
    </source>
</evidence>
<gene>
    <name evidence="4" type="ORF">JOC47_001100</name>
</gene>
<evidence type="ECO:0000313" key="4">
    <source>
        <dbReference type="EMBL" id="MBM7556264.1"/>
    </source>
</evidence>
<reference evidence="4" key="1">
    <citation type="submission" date="2021-01" db="EMBL/GenBank/DDBJ databases">
        <title>Genomic Encyclopedia of Type Strains, Phase IV (KMG-IV): sequencing the most valuable type-strain genomes for metagenomic binning, comparative biology and taxonomic classification.</title>
        <authorList>
            <person name="Goeker M."/>
        </authorList>
    </citation>
    <scope>NUCLEOTIDE SEQUENCE</scope>
    <source>
        <strain evidence="4">DSM 23230</strain>
    </source>
</reference>
<dbReference type="InterPro" id="IPR052376">
    <property type="entry name" value="Oxidative_Scav/Glycosyltrans"/>
</dbReference>
<feature type="compositionally biased region" description="Polar residues" evidence="1">
    <location>
        <begin position="84"/>
        <end position="93"/>
    </location>
</feature>
<dbReference type="InterPro" id="IPR056003">
    <property type="entry name" value="CT398_CC_hairpin"/>
</dbReference>
<name>A0A938XSW9_9FIRM</name>
<accession>A0A938XSW9</accession>
<dbReference type="AlphaFoldDB" id="A0A938XSW9"/>
<dbReference type="Gene3D" id="1.10.287.1490">
    <property type="match status" value="1"/>
</dbReference>
<protein>
    <submittedName>
        <fullName evidence="4">Nucleic acid-binding Zn-ribbon protein</fullName>
    </submittedName>
</protein>
<evidence type="ECO:0000259" key="3">
    <source>
        <dbReference type="Pfam" id="PF24481"/>
    </source>
</evidence>
<dbReference type="PANTHER" id="PTHR39082">
    <property type="entry name" value="PHOSPHOLIPASE C-BETA-2-RELATED"/>
    <property type="match status" value="1"/>
</dbReference>
<organism evidence="4 5">
    <name type="scientific">Halanaerobacter jeridensis</name>
    <dbReference type="NCBI Taxonomy" id="706427"/>
    <lineage>
        <taxon>Bacteria</taxon>
        <taxon>Bacillati</taxon>
        <taxon>Bacillota</taxon>
        <taxon>Clostridia</taxon>
        <taxon>Halanaerobiales</taxon>
        <taxon>Halobacteroidaceae</taxon>
        <taxon>Halanaerobacter</taxon>
    </lineage>
</organism>
<dbReference type="Pfam" id="PF24481">
    <property type="entry name" value="CT398_CC"/>
    <property type="match status" value="1"/>
</dbReference>
<sequence length="237" mass="28111">MSTTELLYQLQQLDEKKKELKEELKDENFASQKDKIAVEIEKLEKAIKGEKEELAELKEEMKELEFSSSRLARDEESYEEQLYSGETSNPKELNQIQEKLNKTQEHKEEIEEETLDLMMKIENKESKIEKLTQKRNERQENLEELKEEHQRQQKEIKAELNKIPQEKDAIKEKLSSEAIKTYNKLYDLKHGKAVAKLKDNYCLGCRMTLPLNVIKKVKYSNELITCDNCGRILYYEE</sequence>
<feature type="region of interest" description="Disordered" evidence="1">
    <location>
        <begin position="65"/>
        <end position="93"/>
    </location>
</feature>
<dbReference type="Proteomes" id="UP000774000">
    <property type="component" value="Unassembled WGS sequence"/>
</dbReference>
<evidence type="ECO:0000313" key="5">
    <source>
        <dbReference type="Proteomes" id="UP000774000"/>
    </source>
</evidence>
<keyword evidence="5" id="KW-1185">Reference proteome</keyword>
<comment type="caution">
    <text evidence="4">The sequence shown here is derived from an EMBL/GenBank/DDBJ whole genome shotgun (WGS) entry which is preliminary data.</text>
</comment>
<dbReference type="Pfam" id="PF02591">
    <property type="entry name" value="Zn_ribbon_9"/>
    <property type="match status" value="1"/>
</dbReference>
<dbReference type="InterPro" id="IPR003743">
    <property type="entry name" value="Zf-RING_7"/>
</dbReference>
<dbReference type="RefSeq" id="WP_204701007.1">
    <property type="nucleotide sequence ID" value="NZ_JAFBDQ010000004.1"/>
</dbReference>
<dbReference type="PANTHER" id="PTHR39082:SF1">
    <property type="entry name" value="SCAVENGER RECEPTOR CLASS A MEMBER 3"/>
    <property type="match status" value="1"/>
</dbReference>
<dbReference type="EMBL" id="JAFBDQ010000004">
    <property type="protein sequence ID" value="MBM7556264.1"/>
    <property type="molecule type" value="Genomic_DNA"/>
</dbReference>
<evidence type="ECO:0000259" key="2">
    <source>
        <dbReference type="Pfam" id="PF02591"/>
    </source>
</evidence>
<proteinExistence type="predicted"/>